<gene>
    <name evidence="2" type="ORF">PoMZ_09965</name>
</gene>
<organism evidence="2 3">
    <name type="scientific">Pyricularia oryzae</name>
    <name type="common">Rice blast fungus</name>
    <name type="synonym">Magnaporthe oryzae</name>
    <dbReference type="NCBI Taxonomy" id="318829"/>
    <lineage>
        <taxon>Eukaryota</taxon>
        <taxon>Fungi</taxon>
        <taxon>Dikarya</taxon>
        <taxon>Ascomycota</taxon>
        <taxon>Pezizomycotina</taxon>
        <taxon>Sordariomycetes</taxon>
        <taxon>Sordariomycetidae</taxon>
        <taxon>Magnaporthales</taxon>
        <taxon>Pyriculariaceae</taxon>
        <taxon>Pyricularia</taxon>
    </lineage>
</organism>
<evidence type="ECO:0000313" key="3">
    <source>
        <dbReference type="Proteomes" id="UP000294847"/>
    </source>
</evidence>
<reference evidence="2 3" key="1">
    <citation type="journal article" date="2019" name="Mol. Biol. Evol.">
        <title>Blast fungal genomes show frequent chromosomal changes, gene gains and losses, and effector gene turnover.</title>
        <authorList>
            <person name="Gomez Luciano L.B."/>
            <person name="Jason Tsai I."/>
            <person name="Chuma I."/>
            <person name="Tosa Y."/>
            <person name="Chen Y.H."/>
            <person name="Li J.Y."/>
            <person name="Li M.Y."/>
            <person name="Jade Lu M.Y."/>
            <person name="Nakayashiki H."/>
            <person name="Li W.H."/>
        </authorList>
    </citation>
    <scope>NUCLEOTIDE SEQUENCE [LARGE SCALE GENOMIC DNA]</scope>
    <source>
        <strain evidence="2">MZ5-1-6</strain>
    </source>
</reference>
<sequence length="307" mass="32275">MCYHDSVVDAESFIRGVDAAAAVFSHGSHHLLQPLVRSHATDDENLRATNMGHGAFHGLLQSEAQIGGGEKVRLGYHLGGQLVGASQDTREGAVHALDGVGKVQEHRALLGQLLNVVAGCRVVTDFQGAGEAVKAVADGDVKRLAKDAVPLLGVRDDLRVASADVQHDGVVGARDGAAHLDVADAVVDAHERLVPEQGERAGADGSARQRRPHPRPLCIANAVDLGHRDARVPDGLLCHPDEEGAVVRRRILGQEARPRGRDKGVPDVGEHHRVANLTFGRVGDDADAQLVCAAFASEGDTAALGRV</sequence>
<feature type="region of interest" description="Disordered" evidence="1">
    <location>
        <begin position="194"/>
        <end position="214"/>
    </location>
</feature>
<dbReference type="AlphaFoldDB" id="A0A4P7MVZ8"/>
<evidence type="ECO:0000313" key="2">
    <source>
        <dbReference type="EMBL" id="QBZ54269.1"/>
    </source>
</evidence>
<dbReference type="EMBL" id="CP034204">
    <property type="protein sequence ID" value="QBZ54269.1"/>
    <property type="molecule type" value="Genomic_DNA"/>
</dbReference>
<proteinExistence type="predicted"/>
<accession>A0A4P7MVZ8</accession>
<dbReference type="Proteomes" id="UP000294847">
    <property type="component" value="Chromosome 1"/>
</dbReference>
<name>A0A4P7MVZ8_PYROR</name>
<evidence type="ECO:0000256" key="1">
    <source>
        <dbReference type="SAM" id="MobiDB-lite"/>
    </source>
</evidence>
<protein>
    <submittedName>
        <fullName evidence="2">Uncharacterized protein</fullName>
    </submittedName>
</protein>